<dbReference type="EMBL" id="QWDN01000254">
    <property type="protein sequence ID" value="TEB41411.1"/>
    <property type="molecule type" value="Genomic_DNA"/>
</dbReference>
<dbReference type="InterPro" id="IPR006103">
    <property type="entry name" value="Glyco_hydro_2_cat"/>
</dbReference>
<feature type="non-terminal residue" evidence="2">
    <location>
        <position position="158"/>
    </location>
</feature>
<dbReference type="SUPFAM" id="SSF51445">
    <property type="entry name" value="(Trans)glycosidases"/>
    <property type="match status" value="1"/>
</dbReference>
<dbReference type="Proteomes" id="UP000298340">
    <property type="component" value="Unassembled WGS sequence"/>
</dbReference>
<feature type="domain" description="Glycoside hydrolase family 2 catalytic" evidence="1">
    <location>
        <begin position="4"/>
        <end position="61"/>
    </location>
</feature>
<protein>
    <submittedName>
        <fullName evidence="2">Glycoside hydrolase family 2</fullName>
    </submittedName>
</protein>
<feature type="non-terminal residue" evidence="2">
    <location>
        <position position="1"/>
    </location>
</feature>
<dbReference type="Gene3D" id="3.20.20.80">
    <property type="entry name" value="Glycosidases"/>
    <property type="match status" value="1"/>
</dbReference>
<dbReference type="GO" id="GO:0004553">
    <property type="term" value="F:hydrolase activity, hydrolyzing O-glycosyl compounds"/>
    <property type="evidence" value="ECO:0007669"/>
    <property type="project" value="InterPro"/>
</dbReference>
<dbReference type="PROSITE" id="PS00608">
    <property type="entry name" value="GLYCOSYL_HYDROL_F2_2"/>
    <property type="match status" value="1"/>
</dbReference>
<comment type="caution">
    <text evidence="2">The sequence shown here is derived from an EMBL/GenBank/DDBJ whole genome shotgun (WGS) entry which is preliminary data.</text>
</comment>
<dbReference type="InterPro" id="IPR023232">
    <property type="entry name" value="Glyco_hydro_2_AS"/>
</dbReference>
<dbReference type="PANTHER" id="PTHR42732:SF1">
    <property type="entry name" value="BETA-MANNOSIDASE"/>
    <property type="match status" value="1"/>
</dbReference>
<accession>A0A4Y7U571</accession>
<evidence type="ECO:0000313" key="3">
    <source>
        <dbReference type="Proteomes" id="UP000298340"/>
    </source>
</evidence>
<dbReference type="PANTHER" id="PTHR42732">
    <property type="entry name" value="BETA-GALACTOSIDASE"/>
    <property type="match status" value="1"/>
</dbReference>
<sequence>WHKQDLEDLIKRDRNHPSVMMWSIGNEIREQFDSTGIVITRELAQIVKSLDTTRPVTSALTENIPEKNFIYQSGALDLLGFNYKHEDYKDFPNRFKGQKIIASESVSALETRGHYDQPSDIIKVWPPKHNAPFDGNKDFTVSAYDQVKSYWGSTHEEP</sequence>
<proteinExistence type="predicted"/>
<keyword evidence="2" id="KW-0378">Hydrolase</keyword>
<dbReference type="Pfam" id="PF02836">
    <property type="entry name" value="Glyco_hydro_2_C"/>
    <property type="match status" value="1"/>
</dbReference>
<evidence type="ECO:0000259" key="1">
    <source>
        <dbReference type="Pfam" id="PF02836"/>
    </source>
</evidence>
<dbReference type="GO" id="GO:0005975">
    <property type="term" value="P:carbohydrate metabolic process"/>
    <property type="evidence" value="ECO:0007669"/>
    <property type="project" value="InterPro"/>
</dbReference>
<reference evidence="2 3" key="1">
    <citation type="journal article" date="2018" name="Syst. Appl. Microbiol.">
        <title>Flavobacterium circumlabens sp. nov. and Flavobacterium cupreum sp. nov., two psychrotrophic species isolated from Antarctic environmental samples.</title>
        <authorList>
            <person name="Kralova S."/>
            <person name="Busse H.J."/>
            <person name="Svec P."/>
            <person name="Maslanova I."/>
            <person name="Stankova E."/>
            <person name="Bartak M."/>
            <person name="Sedlacek I."/>
        </authorList>
    </citation>
    <scope>NUCLEOTIDE SEQUENCE [LARGE SCALE GENOMIC DNA]</scope>
    <source>
        <strain evidence="2 3">CCM 8828</strain>
    </source>
</reference>
<dbReference type="InterPro" id="IPR017853">
    <property type="entry name" value="GH"/>
</dbReference>
<name>A0A4Y7U571_9FLAO</name>
<gene>
    <name evidence="2" type="ORF">D0809_25660</name>
</gene>
<dbReference type="InterPro" id="IPR051913">
    <property type="entry name" value="GH2_Domain-Containing"/>
</dbReference>
<dbReference type="RefSeq" id="WP_306462593.1">
    <property type="nucleotide sequence ID" value="NZ_QWDN01000254.1"/>
</dbReference>
<organism evidence="2 3">
    <name type="scientific">Flavobacterium circumlabens</name>
    <dbReference type="NCBI Taxonomy" id="2133765"/>
    <lineage>
        <taxon>Bacteria</taxon>
        <taxon>Pseudomonadati</taxon>
        <taxon>Bacteroidota</taxon>
        <taxon>Flavobacteriia</taxon>
        <taxon>Flavobacteriales</taxon>
        <taxon>Flavobacteriaceae</taxon>
        <taxon>Flavobacterium</taxon>
    </lineage>
</organism>
<evidence type="ECO:0000313" key="2">
    <source>
        <dbReference type="EMBL" id="TEB41411.1"/>
    </source>
</evidence>
<dbReference type="AlphaFoldDB" id="A0A4Y7U571"/>